<evidence type="ECO:0000313" key="2">
    <source>
        <dbReference type="Proteomes" id="UP000636793"/>
    </source>
</evidence>
<evidence type="ECO:0000313" key="1">
    <source>
        <dbReference type="EMBL" id="GGB35135.1"/>
    </source>
</evidence>
<comment type="caution">
    <text evidence="1">The sequence shown here is derived from an EMBL/GenBank/DDBJ whole genome shotgun (WGS) entry which is preliminary data.</text>
</comment>
<dbReference type="Proteomes" id="UP000636793">
    <property type="component" value="Unassembled WGS sequence"/>
</dbReference>
<sequence>MNDSVDQGPGVAALRPPCPRCGQPYNAEDAARHTEPVDCGGCHQCKGMPACFACGFMYCACDTHEHG</sequence>
<proteinExistence type="predicted"/>
<dbReference type="EMBL" id="BMHI01000004">
    <property type="protein sequence ID" value="GGB35135.1"/>
    <property type="molecule type" value="Genomic_DNA"/>
</dbReference>
<organism evidence="1 2">
    <name type="scientific">Flexivirga endophytica</name>
    <dbReference type="NCBI Taxonomy" id="1849103"/>
    <lineage>
        <taxon>Bacteria</taxon>
        <taxon>Bacillati</taxon>
        <taxon>Actinomycetota</taxon>
        <taxon>Actinomycetes</taxon>
        <taxon>Micrococcales</taxon>
        <taxon>Dermacoccaceae</taxon>
        <taxon>Flexivirga</taxon>
    </lineage>
</organism>
<keyword evidence="2" id="KW-1185">Reference proteome</keyword>
<accession>A0A916T801</accession>
<reference evidence="1" key="2">
    <citation type="submission" date="2020-09" db="EMBL/GenBank/DDBJ databases">
        <authorList>
            <person name="Sun Q."/>
            <person name="Zhou Y."/>
        </authorList>
    </citation>
    <scope>NUCLEOTIDE SEQUENCE</scope>
    <source>
        <strain evidence="1">CGMCC 1.15085</strain>
    </source>
</reference>
<dbReference type="AlphaFoldDB" id="A0A916T801"/>
<name>A0A916T801_9MICO</name>
<protein>
    <submittedName>
        <fullName evidence="1">Recombination activating protein 1</fullName>
    </submittedName>
</protein>
<gene>
    <name evidence="1" type="ORF">GCM10011492_27260</name>
</gene>
<reference evidence="1" key="1">
    <citation type="journal article" date="2014" name="Int. J. Syst. Evol. Microbiol.">
        <title>Complete genome sequence of Corynebacterium casei LMG S-19264T (=DSM 44701T), isolated from a smear-ripened cheese.</title>
        <authorList>
            <consortium name="US DOE Joint Genome Institute (JGI-PGF)"/>
            <person name="Walter F."/>
            <person name="Albersmeier A."/>
            <person name="Kalinowski J."/>
            <person name="Ruckert C."/>
        </authorList>
    </citation>
    <scope>NUCLEOTIDE SEQUENCE</scope>
    <source>
        <strain evidence="1">CGMCC 1.15085</strain>
    </source>
</reference>